<evidence type="ECO:0000259" key="1">
    <source>
        <dbReference type="Pfam" id="PF00149"/>
    </source>
</evidence>
<evidence type="ECO:0000313" key="2">
    <source>
        <dbReference type="EMBL" id="SNU32534.1"/>
    </source>
</evidence>
<accession>A0A285AV43</accession>
<organism evidence="2 3">
    <name type="scientific">Klebsiella grimontii</name>
    <dbReference type="NCBI Taxonomy" id="2058152"/>
    <lineage>
        <taxon>Bacteria</taxon>
        <taxon>Pseudomonadati</taxon>
        <taxon>Pseudomonadota</taxon>
        <taxon>Gammaproteobacteria</taxon>
        <taxon>Enterobacterales</taxon>
        <taxon>Enterobacteriaceae</taxon>
        <taxon>Klebsiella/Raoultella group</taxon>
        <taxon>Klebsiella</taxon>
    </lineage>
</organism>
<dbReference type="Gene3D" id="3.60.21.10">
    <property type="match status" value="1"/>
</dbReference>
<evidence type="ECO:0000313" key="3">
    <source>
        <dbReference type="Proteomes" id="UP000220639"/>
    </source>
</evidence>
<dbReference type="SUPFAM" id="SSF56300">
    <property type="entry name" value="Metallo-dependent phosphatases"/>
    <property type="match status" value="1"/>
</dbReference>
<dbReference type="InterPro" id="IPR004843">
    <property type="entry name" value="Calcineurin-like_PHP"/>
</dbReference>
<dbReference type="AlphaFoldDB" id="A0A285AV43"/>
<protein>
    <submittedName>
        <fullName evidence="2">TrhO</fullName>
    </submittedName>
</protein>
<reference evidence="3" key="1">
    <citation type="submission" date="2017-08" db="EMBL/GenBank/DDBJ databases">
        <authorList>
            <person name="Brisse S."/>
        </authorList>
    </citation>
    <scope>NUCLEOTIDE SEQUENCE [LARGE SCALE GENOMIC DNA]</scope>
    <source>
        <strain evidence="3">06D021</strain>
    </source>
</reference>
<name>A0A285AV43_9ENTR</name>
<gene>
    <name evidence="2" type="ORF">KOSB73_100048</name>
</gene>
<dbReference type="Pfam" id="PF00149">
    <property type="entry name" value="Metallophos"/>
    <property type="match status" value="1"/>
</dbReference>
<dbReference type="Proteomes" id="UP000220639">
    <property type="component" value="Unassembled WGS sequence"/>
</dbReference>
<dbReference type="GO" id="GO:0016787">
    <property type="term" value="F:hydrolase activity"/>
    <property type="evidence" value="ECO:0007669"/>
    <property type="project" value="InterPro"/>
</dbReference>
<proteinExistence type="predicted"/>
<dbReference type="EMBL" id="FZTC01000002">
    <property type="protein sequence ID" value="SNU32534.1"/>
    <property type="molecule type" value="Genomic_DNA"/>
</dbReference>
<sequence>MTILSNLNIDLTSFNGRILIVSDLYGHFDLLRKGLSRLTVVGDELVIITTGNLFDWGPSAKSLLRSIVQRKIGDQKVHFFSVVGFHELLMTDAITQKNIKNLRYYPDTHTRKHWRSLGGKWHDQYDQILLERDIYKIDYPLVINVKTKHGVYIIGSSDIPHYGREWKDIIETLNKMDSQKLRIMASNITRSRYFLESGKVIDNVSLVVLGAQQPKDIANGQKANVKLNKQITCLFPNDWDGLSSAPLDFKIKILDITDTELGRLYEF</sequence>
<dbReference type="InterPro" id="IPR029052">
    <property type="entry name" value="Metallo-depent_PP-like"/>
</dbReference>
<dbReference type="RefSeq" id="WP_098140166.1">
    <property type="nucleotide sequence ID" value="NZ_CBCSJA010000067.1"/>
</dbReference>
<feature type="domain" description="Calcineurin-like phosphoesterase" evidence="1">
    <location>
        <begin position="17"/>
        <end position="166"/>
    </location>
</feature>